<dbReference type="SUPFAM" id="SSF56784">
    <property type="entry name" value="HAD-like"/>
    <property type="match status" value="1"/>
</dbReference>
<dbReference type="GO" id="GO:0005391">
    <property type="term" value="F:P-type sodium:potassium-exchanging transporter activity"/>
    <property type="evidence" value="ECO:0007669"/>
    <property type="project" value="TreeGrafter"/>
</dbReference>
<dbReference type="GO" id="GO:1902600">
    <property type="term" value="P:proton transmembrane transport"/>
    <property type="evidence" value="ECO:0007669"/>
    <property type="project" value="TreeGrafter"/>
</dbReference>
<dbReference type="InterPro" id="IPR023214">
    <property type="entry name" value="HAD_sf"/>
</dbReference>
<keyword evidence="1" id="KW-0479">Metal-binding</keyword>
<name>A0A4U9UFM8_SERFO</name>
<keyword evidence="3" id="KW-0378">Hydrolase</keyword>
<dbReference type="InterPro" id="IPR050510">
    <property type="entry name" value="Cation_transp_ATPase_P-type"/>
</dbReference>
<evidence type="ECO:0000256" key="1">
    <source>
        <dbReference type="ARBA" id="ARBA00022723"/>
    </source>
</evidence>
<feature type="transmembrane region" description="Helical" evidence="2">
    <location>
        <begin position="43"/>
        <end position="67"/>
    </location>
</feature>
<dbReference type="PANTHER" id="PTHR43294">
    <property type="entry name" value="SODIUM/POTASSIUM-TRANSPORTING ATPASE SUBUNIT ALPHA"/>
    <property type="match status" value="1"/>
</dbReference>
<gene>
    <name evidence="3" type="primary">ctpF_2</name>
    <name evidence="3" type="ORF">NCTC12965_03313</name>
</gene>
<accession>A0A4U9UFM8</accession>
<keyword evidence="2" id="KW-0472">Membrane</keyword>
<keyword evidence="2" id="KW-1133">Transmembrane helix</keyword>
<organism evidence="3">
    <name type="scientific">Serratia fonticola</name>
    <dbReference type="NCBI Taxonomy" id="47917"/>
    <lineage>
        <taxon>Bacteria</taxon>
        <taxon>Pseudomonadati</taxon>
        <taxon>Pseudomonadota</taxon>
        <taxon>Gammaproteobacteria</taxon>
        <taxon>Enterobacterales</taxon>
        <taxon>Yersiniaceae</taxon>
        <taxon>Serratia</taxon>
    </lineage>
</organism>
<keyword evidence="2" id="KW-0812">Transmembrane</keyword>
<reference evidence="3" key="1">
    <citation type="submission" date="2019-05" db="EMBL/GenBank/DDBJ databases">
        <authorList>
            <consortium name="Pathogen Informatics"/>
        </authorList>
    </citation>
    <scope>NUCLEOTIDE SEQUENCE [LARGE SCALE GENOMIC DNA]</scope>
    <source>
        <strain evidence="3">NCTC12965</strain>
    </source>
</reference>
<dbReference type="PANTHER" id="PTHR43294:SF20">
    <property type="entry name" value="P-TYPE ATPASE"/>
    <property type="match status" value="1"/>
</dbReference>
<dbReference type="GO" id="GO:0036376">
    <property type="term" value="P:sodium ion export across plasma membrane"/>
    <property type="evidence" value="ECO:0007669"/>
    <property type="project" value="TreeGrafter"/>
</dbReference>
<dbReference type="InterPro" id="IPR036412">
    <property type="entry name" value="HAD-like_sf"/>
</dbReference>
<dbReference type="EMBL" id="CABEEZ010000071">
    <property type="protein sequence ID" value="VTR32140.1"/>
    <property type="molecule type" value="Genomic_DNA"/>
</dbReference>
<dbReference type="GO" id="GO:0016787">
    <property type="term" value="F:hydrolase activity"/>
    <property type="evidence" value="ECO:0007669"/>
    <property type="project" value="UniProtKB-KW"/>
</dbReference>
<proteinExistence type="predicted"/>
<dbReference type="GO" id="GO:0046872">
    <property type="term" value="F:metal ion binding"/>
    <property type="evidence" value="ECO:0007669"/>
    <property type="project" value="UniProtKB-KW"/>
</dbReference>
<dbReference type="GO" id="GO:0006883">
    <property type="term" value="P:intracellular sodium ion homeostasis"/>
    <property type="evidence" value="ECO:0007669"/>
    <property type="project" value="TreeGrafter"/>
</dbReference>
<protein>
    <submittedName>
        <fullName evidence="3">Probable cation-transporting ATPase F</fullName>
        <ecNumber evidence="3">3.6.3.-</ecNumber>
    </submittedName>
</protein>
<dbReference type="GO" id="GO:1990573">
    <property type="term" value="P:potassium ion import across plasma membrane"/>
    <property type="evidence" value="ECO:0007669"/>
    <property type="project" value="TreeGrafter"/>
</dbReference>
<evidence type="ECO:0000256" key="2">
    <source>
        <dbReference type="SAM" id="Phobius"/>
    </source>
</evidence>
<dbReference type="GO" id="GO:0005886">
    <property type="term" value="C:plasma membrane"/>
    <property type="evidence" value="ECO:0007669"/>
    <property type="project" value="TreeGrafter"/>
</dbReference>
<dbReference type="Gene3D" id="1.20.1110.10">
    <property type="entry name" value="Calcium-transporting ATPase, transmembrane domain"/>
    <property type="match status" value="1"/>
</dbReference>
<evidence type="ECO:0000313" key="3">
    <source>
        <dbReference type="EMBL" id="VTR32140.1"/>
    </source>
</evidence>
<dbReference type="GO" id="GO:0030007">
    <property type="term" value="P:intracellular potassium ion homeostasis"/>
    <property type="evidence" value="ECO:0007669"/>
    <property type="project" value="TreeGrafter"/>
</dbReference>
<dbReference type="AlphaFoldDB" id="A0A4U9UFM8"/>
<dbReference type="Gene3D" id="3.40.50.1000">
    <property type="entry name" value="HAD superfamily/HAD-like"/>
    <property type="match status" value="1"/>
</dbReference>
<sequence>MGIKGTEVTKEAADMVLTDDNFATIASAVKEGRRVYDNLKKTILFVLPTNLAQGLLIIIAILAGAMLPLTPIQILWMNMATSTTLSFGWPTNLPKKG</sequence>
<dbReference type="EC" id="3.6.3.-" evidence="3"/>